<sequence length="964" mass="107405">MSGVFIHSIQNILHNDTYSGCLRAAISSTPCITTTTLTSSQSDTLDMSPPNGINCKPDHITNPVDHHRSNKRDGAREIDEEKSRGQGPFPYRSNPTHQDKKPGRSRPDEPYAPIWFLKNWAGPTAAVLRKEACNSDTSAGNGKSVPLLNSHHHRKCKEKDIKRKCYQHMPNVETRKKEFEEQDVLSKPVGKVSSTRLEMRTANPIWSFNGLNTKEVSTNVPQSSRGFNYEVPLSKKKYVHSILNTQNLTSPNIYTMESKIFDVNRTEHSTPLHHNASYVGEETYYKAICPNNATKYSTCQFPEEKNACSSEMLQCYYFKPYTEDVPSNTIEQQRVNAETRAFIFPSYTYQPQTLPQKEDRQTQSSYHKDIVTKPPPWPCLRVQLEKSSMPVLEPDATEQGQQHQSIGTDSILWNTRAAQNKEIIKKRHSVSDSQQGQNSPTNNFNRDKLPFDFDDPESSNHELNMVDERQGPGTPRYRVDESLTRNLCQTKEGVTVTLLNSALWKAFSAVGTEMIINRSGRRMFPYLALSVSGLSPDALYRVSLQILPASSRRFKYITNRWLPVGIADTEPQQDPYVHTDSLSSGDQLNKIKLIFSKVKLTNNKDSADYNILLHSMHKYRIVTTFTEVETVSSSTNQPADHRGHCLSFHFPETDFIAVTAYQNEAVTQMKIHNNPFAKAFRDANFAAFRRGVTPRRKRQSLSPHNVKPIKRANLSQHAARQNSFMTISGPPASDVAYQLRMSPDHQAKPGPDTHMLVPGLLASREAALTIGAGPGLDVDGKDRATAAAAAVVECGHDPQGSPFSSSSASFISPPPSYFVTPAASPWMSLYSNLVRSHLLQFQYLHVNAIAATSQPDIITTTTTTTNSTVAATTKTTTATITTTKPPTSEDDVTSRPVLLDSPDTPYLQMVPFEALNPSTSGTAGYCTGKRLTQPIPPVSDVRCFDPQQFILSPLKSAGPDKSHI</sequence>
<reference evidence="8 9" key="1">
    <citation type="journal article" date="2021" name="Elife">
        <title>Chloroplast acquisition without the gene transfer in kleptoplastic sea slugs, Plakobranchus ocellatus.</title>
        <authorList>
            <person name="Maeda T."/>
            <person name="Takahashi S."/>
            <person name="Yoshida T."/>
            <person name="Shimamura S."/>
            <person name="Takaki Y."/>
            <person name="Nagai Y."/>
            <person name="Toyoda A."/>
            <person name="Suzuki Y."/>
            <person name="Arimoto A."/>
            <person name="Ishii H."/>
            <person name="Satoh N."/>
            <person name="Nishiyama T."/>
            <person name="Hasebe M."/>
            <person name="Maruyama T."/>
            <person name="Minagawa J."/>
            <person name="Obokata J."/>
            <person name="Shigenobu S."/>
        </authorList>
    </citation>
    <scope>NUCLEOTIDE SEQUENCE [LARGE SCALE GENOMIC DNA]</scope>
</reference>
<dbReference type="GO" id="GO:0005634">
    <property type="term" value="C:nucleus"/>
    <property type="evidence" value="ECO:0007669"/>
    <property type="project" value="UniProtKB-SubCell"/>
</dbReference>
<dbReference type="AlphaFoldDB" id="A0AAV4HGM8"/>
<feature type="compositionally biased region" description="Basic and acidic residues" evidence="6">
    <location>
        <begin position="458"/>
        <end position="470"/>
    </location>
</feature>
<evidence type="ECO:0000313" key="8">
    <source>
        <dbReference type="EMBL" id="GFR96557.1"/>
    </source>
</evidence>
<dbReference type="PROSITE" id="PS50252">
    <property type="entry name" value="TBOX_3"/>
    <property type="match status" value="1"/>
</dbReference>
<dbReference type="Proteomes" id="UP000762676">
    <property type="component" value="Unassembled WGS sequence"/>
</dbReference>
<evidence type="ECO:0000256" key="2">
    <source>
        <dbReference type="ARBA" id="ARBA00023125"/>
    </source>
</evidence>
<comment type="caution">
    <text evidence="5">Lacks conserved residue(s) required for the propagation of feature annotation.</text>
</comment>
<feature type="compositionally biased region" description="Basic and acidic residues" evidence="6">
    <location>
        <begin position="97"/>
        <end position="109"/>
    </location>
</feature>
<evidence type="ECO:0000256" key="6">
    <source>
        <dbReference type="SAM" id="MobiDB-lite"/>
    </source>
</evidence>
<keyword evidence="1" id="KW-0805">Transcription regulation</keyword>
<keyword evidence="3" id="KW-0804">Transcription</keyword>
<evidence type="ECO:0000313" key="9">
    <source>
        <dbReference type="Proteomes" id="UP000762676"/>
    </source>
</evidence>
<dbReference type="PRINTS" id="PR00937">
    <property type="entry name" value="TBOX"/>
</dbReference>
<dbReference type="GO" id="GO:0000785">
    <property type="term" value="C:chromatin"/>
    <property type="evidence" value="ECO:0007669"/>
    <property type="project" value="TreeGrafter"/>
</dbReference>
<proteinExistence type="predicted"/>
<evidence type="ECO:0000256" key="3">
    <source>
        <dbReference type="ARBA" id="ARBA00023163"/>
    </source>
</evidence>
<dbReference type="InterPro" id="IPR046360">
    <property type="entry name" value="T-box_DNA-bd"/>
</dbReference>
<dbReference type="SMART" id="SM00425">
    <property type="entry name" value="TBOX"/>
    <property type="match status" value="1"/>
</dbReference>
<accession>A0AAV4HGM8</accession>
<feature type="domain" description="T-box" evidence="7">
    <location>
        <begin position="498"/>
        <end position="682"/>
    </location>
</feature>
<feature type="compositionally biased region" description="Polar residues" evidence="6">
    <location>
        <begin position="431"/>
        <end position="444"/>
    </location>
</feature>
<comment type="subcellular location">
    <subcellularLocation>
        <location evidence="5">Nucleus</location>
    </subcellularLocation>
</comment>
<dbReference type="InterPro" id="IPR001699">
    <property type="entry name" value="TF_T-box"/>
</dbReference>
<dbReference type="GO" id="GO:0000981">
    <property type="term" value="F:DNA-binding transcription factor activity, RNA polymerase II-specific"/>
    <property type="evidence" value="ECO:0007669"/>
    <property type="project" value="TreeGrafter"/>
</dbReference>
<protein>
    <submittedName>
        <fullName evidence="8">T-box transcription factor TBX6</fullName>
    </submittedName>
</protein>
<dbReference type="CDD" id="cd00182">
    <property type="entry name" value="T-box"/>
    <property type="match status" value="1"/>
</dbReference>
<dbReference type="PANTHER" id="PTHR11267:SF181">
    <property type="entry name" value="OPTOMOTOR-BLIND PROTEIN"/>
    <property type="match status" value="1"/>
</dbReference>
<evidence type="ECO:0000256" key="4">
    <source>
        <dbReference type="ARBA" id="ARBA00023242"/>
    </source>
</evidence>
<dbReference type="InterPro" id="IPR036960">
    <property type="entry name" value="T-box_sf"/>
</dbReference>
<dbReference type="EMBL" id="BMAT01012664">
    <property type="protein sequence ID" value="GFR96557.1"/>
    <property type="molecule type" value="Genomic_DNA"/>
</dbReference>
<keyword evidence="4 5" id="KW-0539">Nucleus</keyword>
<evidence type="ECO:0000256" key="5">
    <source>
        <dbReference type="PROSITE-ProRule" id="PRU00201"/>
    </source>
</evidence>
<dbReference type="InterPro" id="IPR008967">
    <property type="entry name" value="p53-like_TF_DNA-bd_sf"/>
</dbReference>
<keyword evidence="2 5" id="KW-0238">DNA-binding</keyword>
<gene>
    <name evidence="8" type="ORF">ElyMa_006301300</name>
</gene>
<feature type="region of interest" description="Disordered" evidence="6">
    <location>
        <begin position="427"/>
        <end position="475"/>
    </location>
</feature>
<feature type="region of interest" description="Disordered" evidence="6">
    <location>
        <begin position="36"/>
        <end position="110"/>
    </location>
</feature>
<dbReference type="Gene3D" id="2.60.40.820">
    <property type="entry name" value="Transcription factor, T-box"/>
    <property type="match status" value="1"/>
</dbReference>
<comment type="caution">
    <text evidence="8">The sequence shown here is derived from an EMBL/GenBank/DDBJ whole genome shotgun (WGS) entry which is preliminary data.</text>
</comment>
<dbReference type="GO" id="GO:0001708">
    <property type="term" value="P:cell fate specification"/>
    <property type="evidence" value="ECO:0007669"/>
    <property type="project" value="TreeGrafter"/>
</dbReference>
<feature type="compositionally biased region" description="Basic and acidic residues" evidence="6">
    <location>
        <begin position="56"/>
        <end position="84"/>
    </location>
</feature>
<evidence type="ECO:0000259" key="7">
    <source>
        <dbReference type="PROSITE" id="PS50252"/>
    </source>
</evidence>
<organism evidence="8 9">
    <name type="scientific">Elysia marginata</name>
    <dbReference type="NCBI Taxonomy" id="1093978"/>
    <lineage>
        <taxon>Eukaryota</taxon>
        <taxon>Metazoa</taxon>
        <taxon>Spiralia</taxon>
        <taxon>Lophotrochozoa</taxon>
        <taxon>Mollusca</taxon>
        <taxon>Gastropoda</taxon>
        <taxon>Heterobranchia</taxon>
        <taxon>Euthyneura</taxon>
        <taxon>Panpulmonata</taxon>
        <taxon>Sacoglossa</taxon>
        <taxon>Placobranchoidea</taxon>
        <taxon>Plakobranchidae</taxon>
        <taxon>Elysia</taxon>
    </lineage>
</organism>
<dbReference type="Pfam" id="PF00907">
    <property type="entry name" value="T-box"/>
    <property type="match status" value="1"/>
</dbReference>
<dbReference type="PANTHER" id="PTHR11267">
    <property type="entry name" value="T-BOX PROTEIN-RELATED"/>
    <property type="match status" value="1"/>
</dbReference>
<name>A0AAV4HGM8_9GAST</name>
<evidence type="ECO:0000256" key="1">
    <source>
        <dbReference type="ARBA" id="ARBA00023015"/>
    </source>
</evidence>
<dbReference type="GO" id="GO:0045893">
    <property type="term" value="P:positive regulation of DNA-templated transcription"/>
    <property type="evidence" value="ECO:0007669"/>
    <property type="project" value="InterPro"/>
</dbReference>
<dbReference type="GO" id="GO:0000978">
    <property type="term" value="F:RNA polymerase II cis-regulatory region sequence-specific DNA binding"/>
    <property type="evidence" value="ECO:0007669"/>
    <property type="project" value="InterPro"/>
</dbReference>
<dbReference type="SUPFAM" id="SSF49417">
    <property type="entry name" value="p53-like transcription factors"/>
    <property type="match status" value="1"/>
</dbReference>
<keyword evidence="9" id="KW-1185">Reference proteome</keyword>